<gene>
    <name evidence="1" type="ORF">L1987_46102</name>
</gene>
<keyword evidence="2" id="KW-1185">Reference proteome</keyword>
<protein>
    <submittedName>
        <fullName evidence="1">Uncharacterized protein</fullName>
    </submittedName>
</protein>
<proteinExistence type="predicted"/>
<reference evidence="2" key="1">
    <citation type="journal article" date="2022" name="Mol. Ecol. Resour.">
        <title>The genomes of chicory, endive, great burdock and yacon provide insights into Asteraceae palaeo-polyploidization history and plant inulin production.</title>
        <authorList>
            <person name="Fan W."/>
            <person name="Wang S."/>
            <person name="Wang H."/>
            <person name="Wang A."/>
            <person name="Jiang F."/>
            <person name="Liu H."/>
            <person name="Zhao H."/>
            <person name="Xu D."/>
            <person name="Zhang Y."/>
        </authorList>
    </citation>
    <scope>NUCLEOTIDE SEQUENCE [LARGE SCALE GENOMIC DNA]</scope>
    <source>
        <strain evidence="2">cv. Yunnan</strain>
    </source>
</reference>
<reference evidence="1 2" key="2">
    <citation type="journal article" date="2022" name="Mol. Ecol. Resour.">
        <title>The genomes of chicory, endive, great burdock and yacon provide insights into Asteraceae paleo-polyploidization history and plant inulin production.</title>
        <authorList>
            <person name="Fan W."/>
            <person name="Wang S."/>
            <person name="Wang H."/>
            <person name="Wang A."/>
            <person name="Jiang F."/>
            <person name="Liu H."/>
            <person name="Zhao H."/>
            <person name="Xu D."/>
            <person name="Zhang Y."/>
        </authorList>
    </citation>
    <scope>NUCLEOTIDE SEQUENCE [LARGE SCALE GENOMIC DNA]</scope>
    <source>
        <strain evidence="2">cv. Yunnan</strain>
        <tissue evidence="1">Leaves</tissue>
    </source>
</reference>
<name>A0ACB9FZT1_9ASTR</name>
<dbReference type="Proteomes" id="UP001056120">
    <property type="component" value="Linkage Group LG15"/>
</dbReference>
<evidence type="ECO:0000313" key="2">
    <source>
        <dbReference type="Proteomes" id="UP001056120"/>
    </source>
</evidence>
<sequence length="76" mass="8861">MEILNFGDILLSWYLVLFSLSPMMDDDMSFLCLIFLFERLMCNCCMNACAEMFFLCSYQFLGTAVGLYCPGVNFWF</sequence>
<organism evidence="1 2">
    <name type="scientific">Smallanthus sonchifolius</name>
    <dbReference type="NCBI Taxonomy" id="185202"/>
    <lineage>
        <taxon>Eukaryota</taxon>
        <taxon>Viridiplantae</taxon>
        <taxon>Streptophyta</taxon>
        <taxon>Embryophyta</taxon>
        <taxon>Tracheophyta</taxon>
        <taxon>Spermatophyta</taxon>
        <taxon>Magnoliopsida</taxon>
        <taxon>eudicotyledons</taxon>
        <taxon>Gunneridae</taxon>
        <taxon>Pentapetalae</taxon>
        <taxon>asterids</taxon>
        <taxon>campanulids</taxon>
        <taxon>Asterales</taxon>
        <taxon>Asteraceae</taxon>
        <taxon>Asteroideae</taxon>
        <taxon>Heliantheae alliance</taxon>
        <taxon>Millerieae</taxon>
        <taxon>Smallanthus</taxon>
    </lineage>
</organism>
<accession>A0ACB9FZT1</accession>
<comment type="caution">
    <text evidence="1">The sequence shown here is derived from an EMBL/GenBank/DDBJ whole genome shotgun (WGS) entry which is preliminary data.</text>
</comment>
<evidence type="ECO:0000313" key="1">
    <source>
        <dbReference type="EMBL" id="KAI3776326.1"/>
    </source>
</evidence>
<dbReference type="EMBL" id="CM042032">
    <property type="protein sequence ID" value="KAI3776326.1"/>
    <property type="molecule type" value="Genomic_DNA"/>
</dbReference>